<dbReference type="EMBL" id="KE504234">
    <property type="protein sequence ID" value="EPS94407.1"/>
    <property type="molecule type" value="Genomic_DNA"/>
</dbReference>
<protein>
    <submittedName>
        <fullName evidence="1">Uncharacterized protein</fullName>
    </submittedName>
</protein>
<dbReference type="HOGENOM" id="CLU_2606056_0_0_1"/>
<evidence type="ECO:0000313" key="1">
    <source>
        <dbReference type="EMBL" id="EPS94407.1"/>
    </source>
</evidence>
<gene>
    <name evidence="1" type="ORF">FOMPIDRAFT_1026206</name>
</gene>
<dbReference type="Proteomes" id="UP000015241">
    <property type="component" value="Unassembled WGS sequence"/>
</dbReference>
<proteinExistence type="predicted"/>
<name>S8DP58_FOMSC</name>
<keyword evidence="2" id="KW-1185">Reference proteome</keyword>
<dbReference type="AlphaFoldDB" id="S8DP58"/>
<evidence type="ECO:0000313" key="2">
    <source>
        <dbReference type="Proteomes" id="UP000015241"/>
    </source>
</evidence>
<sequence length="79" mass="8879">MPSWKARAYDISQQLQDNLKLDSLSNVERRAVVHTGAPEEGDFIMLEHVDSATRWSDTDVLTYKNLASCSLHDTARGLC</sequence>
<dbReference type="InParanoid" id="S8DP58"/>
<reference evidence="1 2" key="1">
    <citation type="journal article" date="2012" name="Science">
        <title>The Paleozoic origin of enzymatic lignin decomposition reconstructed from 31 fungal genomes.</title>
        <authorList>
            <person name="Floudas D."/>
            <person name="Binder M."/>
            <person name="Riley R."/>
            <person name="Barry K."/>
            <person name="Blanchette R.A."/>
            <person name="Henrissat B."/>
            <person name="Martinez A.T."/>
            <person name="Otillar R."/>
            <person name="Spatafora J.W."/>
            <person name="Yadav J.S."/>
            <person name="Aerts A."/>
            <person name="Benoit I."/>
            <person name="Boyd A."/>
            <person name="Carlson A."/>
            <person name="Copeland A."/>
            <person name="Coutinho P.M."/>
            <person name="de Vries R.P."/>
            <person name="Ferreira P."/>
            <person name="Findley K."/>
            <person name="Foster B."/>
            <person name="Gaskell J."/>
            <person name="Glotzer D."/>
            <person name="Gorecki P."/>
            <person name="Heitman J."/>
            <person name="Hesse C."/>
            <person name="Hori C."/>
            <person name="Igarashi K."/>
            <person name="Jurgens J.A."/>
            <person name="Kallen N."/>
            <person name="Kersten P."/>
            <person name="Kohler A."/>
            <person name="Kuees U."/>
            <person name="Kumar T.K.A."/>
            <person name="Kuo A."/>
            <person name="LaButti K."/>
            <person name="Larrondo L.F."/>
            <person name="Lindquist E."/>
            <person name="Ling A."/>
            <person name="Lombard V."/>
            <person name="Lucas S."/>
            <person name="Lundell T."/>
            <person name="Martin R."/>
            <person name="McLaughlin D.J."/>
            <person name="Morgenstern I."/>
            <person name="Morin E."/>
            <person name="Murat C."/>
            <person name="Nagy L.G."/>
            <person name="Nolan M."/>
            <person name="Ohm R.A."/>
            <person name="Patyshakuliyeva A."/>
            <person name="Rokas A."/>
            <person name="Ruiz-Duenas F.J."/>
            <person name="Sabat G."/>
            <person name="Salamov A."/>
            <person name="Samejima M."/>
            <person name="Schmutz J."/>
            <person name="Slot J.C."/>
            <person name="St John F."/>
            <person name="Stenlid J."/>
            <person name="Sun H."/>
            <person name="Sun S."/>
            <person name="Syed K."/>
            <person name="Tsang A."/>
            <person name="Wiebenga A."/>
            <person name="Young D."/>
            <person name="Pisabarro A."/>
            <person name="Eastwood D.C."/>
            <person name="Martin F."/>
            <person name="Cullen D."/>
            <person name="Grigoriev I.V."/>
            <person name="Hibbett D.S."/>
        </authorList>
    </citation>
    <scope>NUCLEOTIDE SEQUENCE</scope>
    <source>
        <strain evidence="2">FP-58527</strain>
    </source>
</reference>
<organism evidence="1 2">
    <name type="scientific">Fomitopsis schrenkii</name>
    <name type="common">Brown rot fungus</name>
    <dbReference type="NCBI Taxonomy" id="2126942"/>
    <lineage>
        <taxon>Eukaryota</taxon>
        <taxon>Fungi</taxon>
        <taxon>Dikarya</taxon>
        <taxon>Basidiomycota</taxon>
        <taxon>Agaricomycotina</taxon>
        <taxon>Agaricomycetes</taxon>
        <taxon>Polyporales</taxon>
        <taxon>Fomitopsis</taxon>
    </lineage>
</organism>
<accession>S8DP58</accession>